<gene>
    <name evidence="1" type="ORF">H0235_013884</name>
</gene>
<proteinExistence type="predicted"/>
<dbReference type="AlphaFoldDB" id="A0A834KNA0"/>
<evidence type="ECO:0000313" key="1">
    <source>
        <dbReference type="EMBL" id="KAF7409032.1"/>
    </source>
</evidence>
<dbReference type="Proteomes" id="UP000600918">
    <property type="component" value="Unassembled WGS sequence"/>
</dbReference>
<evidence type="ECO:0000313" key="2">
    <source>
        <dbReference type="Proteomes" id="UP000600918"/>
    </source>
</evidence>
<protein>
    <submittedName>
        <fullName evidence="1">Uncharacterized protein</fullName>
    </submittedName>
</protein>
<dbReference type="EMBL" id="JACSDY010000014">
    <property type="protein sequence ID" value="KAF7409032.1"/>
    <property type="molecule type" value="Genomic_DNA"/>
</dbReference>
<comment type="caution">
    <text evidence="1">The sequence shown here is derived from an EMBL/GenBank/DDBJ whole genome shotgun (WGS) entry which is preliminary data.</text>
</comment>
<keyword evidence="2" id="KW-1185">Reference proteome</keyword>
<sequence length="131" mass="15297">MEMKLTRKEEDEKEEETNILRVLFYTGKALLRKLPLGEGNKGLTEVTLSEHNRKTDVGVVLQHFRTYRIIVVMIRLSAIAAPVVPMHIAASKNDKAYNMIRENIFMHVLPFKNCLLHGDKKTVETFYRYYK</sequence>
<accession>A0A834KNA0</accession>
<name>A0A834KNA0_VESPE</name>
<reference evidence="1" key="1">
    <citation type="journal article" date="2020" name="G3 (Bethesda)">
        <title>High-Quality Assemblies for Three Invasive Social Wasps from the &lt;i&gt;Vespula&lt;/i&gt; Genus.</title>
        <authorList>
            <person name="Harrop T.W.R."/>
            <person name="Guhlin J."/>
            <person name="McLaughlin G.M."/>
            <person name="Permina E."/>
            <person name="Stockwell P."/>
            <person name="Gilligan J."/>
            <person name="Le Lec M.F."/>
            <person name="Gruber M.A.M."/>
            <person name="Quinn O."/>
            <person name="Lovegrove M."/>
            <person name="Duncan E.J."/>
            <person name="Remnant E.J."/>
            <person name="Van Eeckhoven J."/>
            <person name="Graham B."/>
            <person name="Knapp R.A."/>
            <person name="Langford K.W."/>
            <person name="Kronenberg Z."/>
            <person name="Press M.O."/>
            <person name="Eacker S.M."/>
            <person name="Wilson-Rankin E.E."/>
            <person name="Purcell J."/>
            <person name="Lester P.J."/>
            <person name="Dearden P.K."/>
        </authorList>
    </citation>
    <scope>NUCLEOTIDE SEQUENCE</scope>
    <source>
        <strain evidence="1">Volc-1</strain>
    </source>
</reference>
<organism evidence="1 2">
    <name type="scientific">Vespula pensylvanica</name>
    <name type="common">Western yellow jacket</name>
    <name type="synonym">Wasp</name>
    <dbReference type="NCBI Taxonomy" id="30213"/>
    <lineage>
        <taxon>Eukaryota</taxon>
        <taxon>Metazoa</taxon>
        <taxon>Ecdysozoa</taxon>
        <taxon>Arthropoda</taxon>
        <taxon>Hexapoda</taxon>
        <taxon>Insecta</taxon>
        <taxon>Pterygota</taxon>
        <taxon>Neoptera</taxon>
        <taxon>Endopterygota</taxon>
        <taxon>Hymenoptera</taxon>
        <taxon>Apocrita</taxon>
        <taxon>Aculeata</taxon>
        <taxon>Vespoidea</taxon>
        <taxon>Vespidae</taxon>
        <taxon>Vespinae</taxon>
        <taxon>Vespula</taxon>
    </lineage>
</organism>